<accession>A0ABS8ABX5</accession>
<feature type="signal peptide" evidence="1">
    <location>
        <begin position="1"/>
        <end position="19"/>
    </location>
</feature>
<evidence type="ECO:0000256" key="1">
    <source>
        <dbReference type="SAM" id="SignalP"/>
    </source>
</evidence>
<dbReference type="RefSeq" id="WP_226183860.1">
    <property type="nucleotide sequence ID" value="NZ_JAJADQ010000003.1"/>
</dbReference>
<comment type="caution">
    <text evidence="2">The sequence shown here is derived from an EMBL/GenBank/DDBJ whole genome shotgun (WGS) entry which is preliminary data.</text>
</comment>
<sequence>MRRLLCIVLLLAAPALLYGKTTPKAIEQELVRDVKRLRYWADYDGADARLSPEDSLTRANERLRRHLLYYTTTEPATLSYAFAVLQQEGMTITTAPDGRLRIYSWDTQTGGTMHYFDNVVQFRAGARVGARRLTTPLPGANPDAGHSYFDIFTVQRGAQTFYLAYGQAIYSTHDCYQQVRAFTIENGQLNADAKLIRTQSGLRNTLGFSFDFFSVVDRPERPVRLISYEARARVLAIPVVWSDGKVTDRRIRYAFNGTVFVKQL</sequence>
<keyword evidence="3" id="KW-1185">Reference proteome</keyword>
<gene>
    <name evidence="2" type="ORF">LGH70_06540</name>
</gene>
<proteinExistence type="predicted"/>
<evidence type="ECO:0000313" key="2">
    <source>
        <dbReference type="EMBL" id="MCB2377232.1"/>
    </source>
</evidence>
<feature type="chain" id="PRO_5046348113" evidence="1">
    <location>
        <begin position="20"/>
        <end position="264"/>
    </location>
</feature>
<organism evidence="2 3">
    <name type="scientific">Hymenobacter nitidus</name>
    <dbReference type="NCBI Taxonomy" id="2880929"/>
    <lineage>
        <taxon>Bacteria</taxon>
        <taxon>Pseudomonadati</taxon>
        <taxon>Bacteroidota</taxon>
        <taxon>Cytophagia</taxon>
        <taxon>Cytophagales</taxon>
        <taxon>Hymenobacteraceae</taxon>
        <taxon>Hymenobacter</taxon>
    </lineage>
</organism>
<dbReference type="EMBL" id="JAJADQ010000003">
    <property type="protein sequence ID" value="MCB2377232.1"/>
    <property type="molecule type" value="Genomic_DNA"/>
</dbReference>
<name>A0ABS8ABX5_9BACT</name>
<evidence type="ECO:0000313" key="3">
    <source>
        <dbReference type="Proteomes" id="UP001165297"/>
    </source>
</evidence>
<protein>
    <submittedName>
        <fullName evidence="2">Uncharacterized protein</fullName>
    </submittedName>
</protein>
<reference evidence="2" key="1">
    <citation type="submission" date="2021-10" db="EMBL/GenBank/DDBJ databases">
        <authorList>
            <person name="Dean J.D."/>
            <person name="Kim M.K."/>
            <person name="Newey C.N."/>
            <person name="Stoker T.S."/>
            <person name="Thompson D.W."/>
            <person name="Grose J.H."/>
        </authorList>
    </citation>
    <scope>NUCLEOTIDE SEQUENCE</scope>
    <source>
        <strain evidence="2">BT635</strain>
    </source>
</reference>
<dbReference type="Proteomes" id="UP001165297">
    <property type="component" value="Unassembled WGS sequence"/>
</dbReference>
<keyword evidence="1" id="KW-0732">Signal</keyword>